<feature type="zinc finger region" description="C3H1-type" evidence="1">
    <location>
        <begin position="139"/>
        <end position="166"/>
    </location>
</feature>
<dbReference type="SMART" id="SM00356">
    <property type="entry name" value="ZnF_C3H1"/>
    <property type="match status" value="1"/>
</dbReference>
<dbReference type="Proteomes" id="UP000271889">
    <property type="component" value="Unassembled WGS sequence"/>
</dbReference>
<protein>
    <recommendedName>
        <fullName evidence="2">C3H1-type domain-containing protein</fullName>
    </recommendedName>
</protein>
<dbReference type="PROSITE" id="PS50103">
    <property type="entry name" value="ZF_C3H1"/>
    <property type="match status" value="1"/>
</dbReference>
<keyword evidence="1" id="KW-0863">Zinc-finger</keyword>
<dbReference type="InterPro" id="IPR000571">
    <property type="entry name" value="Znf_CCCH"/>
</dbReference>
<keyword evidence="1" id="KW-0479">Metal-binding</keyword>
<evidence type="ECO:0000313" key="4">
    <source>
        <dbReference type="Proteomes" id="UP000271889"/>
    </source>
</evidence>
<dbReference type="EMBL" id="UYRV01026275">
    <property type="protein sequence ID" value="VDK79002.1"/>
    <property type="molecule type" value="Genomic_DNA"/>
</dbReference>
<accession>A0A3P6ST05</accession>
<evidence type="ECO:0000313" key="3">
    <source>
        <dbReference type="EMBL" id="VDK79002.1"/>
    </source>
</evidence>
<dbReference type="Pfam" id="PF00642">
    <property type="entry name" value="zf-CCCH"/>
    <property type="match status" value="1"/>
</dbReference>
<name>A0A3P6ST05_CYLGO</name>
<keyword evidence="1" id="KW-0862">Zinc</keyword>
<organism evidence="3 4">
    <name type="scientific">Cylicostephanus goldi</name>
    <name type="common">Nematode worm</name>
    <dbReference type="NCBI Taxonomy" id="71465"/>
    <lineage>
        <taxon>Eukaryota</taxon>
        <taxon>Metazoa</taxon>
        <taxon>Ecdysozoa</taxon>
        <taxon>Nematoda</taxon>
        <taxon>Chromadorea</taxon>
        <taxon>Rhabditida</taxon>
        <taxon>Rhabditina</taxon>
        <taxon>Rhabditomorpha</taxon>
        <taxon>Strongyloidea</taxon>
        <taxon>Strongylidae</taxon>
        <taxon>Cylicostephanus</taxon>
    </lineage>
</organism>
<feature type="domain" description="C3H1-type" evidence="2">
    <location>
        <begin position="139"/>
        <end position="166"/>
    </location>
</feature>
<keyword evidence="4" id="KW-1185">Reference proteome</keyword>
<dbReference type="AlphaFoldDB" id="A0A3P6ST05"/>
<reference evidence="3 4" key="1">
    <citation type="submission" date="2018-11" db="EMBL/GenBank/DDBJ databases">
        <authorList>
            <consortium name="Pathogen Informatics"/>
        </authorList>
    </citation>
    <scope>NUCLEOTIDE SEQUENCE [LARGE SCALE GENOMIC DNA]</scope>
</reference>
<dbReference type="OrthoDB" id="410307at2759"/>
<dbReference type="GO" id="GO:0008270">
    <property type="term" value="F:zinc ion binding"/>
    <property type="evidence" value="ECO:0007669"/>
    <property type="project" value="UniProtKB-KW"/>
</dbReference>
<gene>
    <name evidence="3" type="ORF">CGOC_LOCUS7521</name>
</gene>
<evidence type="ECO:0000259" key="2">
    <source>
        <dbReference type="PROSITE" id="PS50103"/>
    </source>
</evidence>
<sequence length="180" mass="20011">MNQFTPEQQQWMYLSQQTQNLLPFTQNVFATQFKEHYRNSGTSGAVPMPGKTCEEIEREQALQAVPPDRCVICQLAKVGQNTSSTTSFTSNPSVPTTPALNINWPSLPLEGPLNEQNISVLHKMAESLYYELHGLYLIPFKKEECPLNATGQCPFGLSCFFVHPERGPSESEGESGKNGV</sequence>
<proteinExistence type="predicted"/>
<evidence type="ECO:0000256" key="1">
    <source>
        <dbReference type="PROSITE-ProRule" id="PRU00723"/>
    </source>
</evidence>